<dbReference type="KEGG" id="vg:54991210"/>
<reference evidence="1 2" key="1">
    <citation type="submission" date="2018-03" db="EMBL/GenBank/DDBJ databases">
        <authorList>
            <person name="Keele B.F."/>
        </authorList>
    </citation>
    <scope>NUCLEOTIDE SEQUENCE [LARGE SCALE GENOMIC DNA]</scope>
</reference>
<reference evidence="1 2" key="2">
    <citation type="submission" date="2018-05" db="EMBL/GenBank/DDBJ databases">
        <title>Lysogenic conversion of Stenotrophomonas maltophilia by temperate phage DLP4.</title>
        <authorList>
            <person name="Dennis J."/>
            <person name="Stothard P."/>
        </authorList>
    </citation>
    <scope>NUCLEOTIDE SEQUENCE [LARGE SCALE GENOMIC DNA]</scope>
</reference>
<protein>
    <submittedName>
        <fullName evidence="1">Uncharacterized protein</fullName>
    </submittedName>
</protein>
<keyword evidence="2" id="KW-1185">Reference proteome</keyword>
<accession>A0A2S1GN69</accession>
<dbReference type="Proteomes" id="UP000246280">
    <property type="component" value="Segment"/>
</dbReference>
<dbReference type="GeneID" id="54991210"/>
<organism evidence="1 2">
    <name type="scientific">Burkholderia phage vB_BmuP_KL4</name>
    <dbReference type="NCBI Taxonomy" id="2115967"/>
    <lineage>
        <taxon>Viruses</taxon>
        <taxon>Duplodnaviria</taxon>
        <taxon>Heunggongvirae</taxon>
        <taxon>Uroviricota</taxon>
        <taxon>Caudoviricetes</taxon>
        <taxon>Kelquatrovirus</taxon>
        <taxon>Kelquatrovirus KL4</taxon>
    </lineage>
</organism>
<evidence type="ECO:0000313" key="1">
    <source>
        <dbReference type="EMBL" id="AWD90824.1"/>
    </source>
</evidence>
<proteinExistence type="predicted"/>
<dbReference type="RefSeq" id="YP_009800707.1">
    <property type="nucleotide sequence ID" value="NC_047958.1"/>
</dbReference>
<evidence type="ECO:0000313" key="2">
    <source>
        <dbReference type="Proteomes" id="UP000246280"/>
    </source>
</evidence>
<sequence length="105" mass="11760">MLNPRLTERAAEFWSDRSKREYDDAIDAKSDEAYREAFDAGLAQAEHDLVEFAKKFVPDPAESIDARCRRFLAEYIGYLDCSWGDLSAALASAAGLFQNDDGDES</sequence>
<dbReference type="EMBL" id="MH128984">
    <property type="protein sequence ID" value="AWD90824.1"/>
    <property type="molecule type" value="Genomic_DNA"/>
</dbReference>
<name>A0A2S1GN69_9CAUD</name>